<protein>
    <submittedName>
        <fullName evidence="1">Uncharacterized protein</fullName>
    </submittedName>
</protein>
<evidence type="ECO:0000313" key="1">
    <source>
        <dbReference type="EMBL" id="PZQ13611.1"/>
    </source>
</evidence>
<comment type="caution">
    <text evidence="1">The sequence shown here is derived from an EMBL/GenBank/DDBJ whole genome shotgun (WGS) entry which is preliminary data.</text>
</comment>
<proteinExistence type="predicted"/>
<organism evidence="1 2">
    <name type="scientific">Ancylobacter novellus</name>
    <name type="common">Thiobacillus novellus</name>
    <dbReference type="NCBI Taxonomy" id="921"/>
    <lineage>
        <taxon>Bacteria</taxon>
        <taxon>Pseudomonadati</taxon>
        <taxon>Pseudomonadota</taxon>
        <taxon>Alphaproteobacteria</taxon>
        <taxon>Hyphomicrobiales</taxon>
        <taxon>Xanthobacteraceae</taxon>
        <taxon>Ancylobacter</taxon>
    </lineage>
</organism>
<dbReference type="Proteomes" id="UP000249577">
    <property type="component" value="Unassembled WGS sequence"/>
</dbReference>
<accession>A0A2W5K9Q3</accession>
<sequence>MGDISHAKGPAVHQTVHLTLENESASAASELHGRITHVGLLEVTASFLTTTGPFTATLAHDWFVPADASNEWNVRARMAAVDPAPAEPRAASR</sequence>
<evidence type="ECO:0000313" key="2">
    <source>
        <dbReference type="Proteomes" id="UP000249577"/>
    </source>
</evidence>
<dbReference type="EMBL" id="QFPN01000007">
    <property type="protein sequence ID" value="PZQ13611.1"/>
    <property type="molecule type" value="Genomic_DNA"/>
</dbReference>
<gene>
    <name evidence="1" type="ORF">DI565_13800</name>
</gene>
<dbReference type="AlphaFoldDB" id="A0A2W5K9Q3"/>
<name>A0A2W5K9Q3_ANCNO</name>
<reference evidence="1 2" key="1">
    <citation type="submission" date="2017-08" db="EMBL/GenBank/DDBJ databases">
        <title>Infants hospitalized years apart are colonized by the same room-sourced microbial strains.</title>
        <authorList>
            <person name="Brooks B."/>
            <person name="Olm M.R."/>
            <person name="Firek B.A."/>
            <person name="Baker R."/>
            <person name="Thomas B.C."/>
            <person name="Morowitz M.J."/>
            <person name="Banfield J.F."/>
        </authorList>
    </citation>
    <scope>NUCLEOTIDE SEQUENCE [LARGE SCALE GENOMIC DNA]</scope>
    <source>
        <strain evidence="1">S2_005_003_R2_43</strain>
    </source>
</reference>